<name>A0A4Q0YH19_9BACT</name>
<dbReference type="EMBL" id="PDKJ01000004">
    <property type="protein sequence ID" value="RXJ68994.1"/>
    <property type="molecule type" value="Genomic_DNA"/>
</dbReference>
<dbReference type="RefSeq" id="WP_128980126.1">
    <property type="nucleotide sequence ID" value="NZ_PDKJ01000004.1"/>
</dbReference>
<accession>A0A4Q0YH19</accession>
<sequence length="231" mass="26306">MKILTIIPARCGSKAIKEKNIVDLCGKPLIAYSIEQALALKSSGLVDEVLVSTDCEKIANIAKEYKASVPFLRPENISGDKAKSIEFYLHALEYYENRDIYFDAVLLLQPTSPLRSIELLKNSLDIFIKSNRDSLISVYKEEYINDLVMYKSVSSCELKALNPLHNKGVRRQDHGSTFVRNGAIYITKTQYIKKEHQIISDEPLFIEMSKSDSINIDTQEDLEIIRRILCK</sequence>
<dbReference type="AlphaFoldDB" id="A0A4Q0YH19"/>
<evidence type="ECO:0000313" key="2">
    <source>
        <dbReference type="Proteomes" id="UP000290172"/>
    </source>
</evidence>
<dbReference type="SUPFAM" id="SSF53448">
    <property type="entry name" value="Nucleotide-diphospho-sugar transferases"/>
    <property type="match status" value="1"/>
</dbReference>
<reference evidence="1 2" key="1">
    <citation type="submission" date="2017-10" db="EMBL/GenBank/DDBJ databases">
        <title>Genomics of the genus Arcobacter.</title>
        <authorList>
            <person name="Perez-Cataluna A."/>
            <person name="Figueras M.J."/>
        </authorList>
    </citation>
    <scope>NUCLEOTIDE SEQUENCE [LARGE SCALE GENOMIC DNA]</scope>
    <source>
        <strain evidence="1 2">CECT 8993</strain>
    </source>
</reference>
<dbReference type="InterPro" id="IPR050793">
    <property type="entry name" value="CMP-NeuNAc_synthase"/>
</dbReference>
<comment type="caution">
    <text evidence="1">The sequence shown here is derived from an EMBL/GenBank/DDBJ whole genome shotgun (WGS) entry which is preliminary data.</text>
</comment>
<proteinExistence type="predicted"/>
<evidence type="ECO:0008006" key="3">
    <source>
        <dbReference type="Google" id="ProtNLM"/>
    </source>
</evidence>
<dbReference type="Gene3D" id="3.90.550.10">
    <property type="entry name" value="Spore Coat Polysaccharide Biosynthesis Protein SpsA, Chain A"/>
    <property type="match status" value="1"/>
</dbReference>
<organism evidence="1 2">
    <name type="scientific">Halarcobacter ebronensis</name>
    <dbReference type="NCBI Taxonomy" id="1462615"/>
    <lineage>
        <taxon>Bacteria</taxon>
        <taxon>Pseudomonadati</taxon>
        <taxon>Campylobacterota</taxon>
        <taxon>Epsilonproteobacteria</taxon>
        <taxon>Campylobacterales</taxon>
        <taxon>Arcobacteraceae</taxon>
        <taxon>Halarcobacter</taxon>
    </lineage>
</organism>
<dbReference type="GO" id="GO:0008781">
    <property type="term" value="F:N-acylneuraminate cytidylyltransferase activity"/>
    <property type="evidence" value="ECO:0007669"/>
    <property type="project" value="TreeGrafter"/>
</dbReference>
<dbReference type="InterPro" id="IPR029044">
    <property type="entry name" value="Nucleotide-diphossugar_trans"/>
</dbReference>
<dbReference type="PANTHER" id="PTHR21485:SF6">
    <property type="entry name" value="N-ACYLNEURAMINATE CYTIDYLYLTRANSFERASE-RELATED"/>
    <property type="match status" value="1"/>
</dbReference>
<dbReference type="Pfam" id="PF02348">
    <property type="entry name" value="CTP_transf_3"/>
    <property type="match status" value="1"/>
</dbReference>
<protein>
    <recommendedName>
        <fullName evidence="3">Acylneuraminate cytidylyltransferase</fullName>
    </recommendedName>
</protein>
<evidence type="ECO:0000313" key="1">
    <source>
        <dbReference type="EMBL" id="RXJ68994.1"/>
    </source>
</evidence>
<dbReference type="Proteomes" id="UP000290172">
    <property type="component" value="Unassembled WGS sequence"/>
</dbReference>
<dbReference type="PANTHER" id="PTHR21485">
    <property type="entry name" value="HAD SUPERFAMILY MEMBERS CMAS AND KDSC"/>
    <property type="match status" value="1"/>
</dbReference>
<dbReference type="CDD" id="cd02513">
    <property type="entry name" value="CMP-NeuAc_Synthase"/>
    <property type="match status" value="1"/>
</dbReference>
<gene>
    <name evidence="1" type="ORF">CRV08_06065</name>
</gene>
<dbReference type="InterPro" id="IPR003329">
    <property type="entry name" value="Cytidylyl_trans"/>
</dbReference>